<reference evidence="7 8" key="1">
    <citation type="submission" date="2024-02" db="EMBL/GenBank/DDBJ databases">
        <title>Expansion and revision of Xanthobacter and proposal of Roseixanthobacter gen. nov.</title>
        <authorList>
            <person name="Soltysiak M.P.M."/>
            <person name="Jalihal A."/>
            <person name="Ory A."/>
            <person name="Chrisophersen C."/>
            <person name="Lee A.D."/>
            <person name="Boulton J."/>
            <person name="Springer M."/>
        </authorList>
    </citation>
    <scope>NUCLEOTIDE SEQUENCE [LARGE SCALE GENOMIC DNA]</scope>
    <source>
        <strain evidence="7 8">23A</strain>
    </source>
</reference>
<dbReference type="SMART" id="SM00448">
    <property type="entry name" value="REC"/>
    <property type="match status" value="1"/>
</dbReference>
<dbReference type="PROSITE" id="PS50043">
    <property type="entry name" value="HTH_LUXR_2"/>
    <property type="match status" value="1"/>
</dbReference>
<dbReference type="InterPro" id="IPR036388">
    <property type="entry name" value="WH-like_DNA-bd_sf"/>
</dbReference>
<dbReference type="InterPro" id="IPR001789">
    <property type="entry name" value="Sig_transdc_resp-reg_receiver"/>
</dbReference>
<dbReference type="EMBL" id="JBAFVH010000019">
    <property type="protein sequence ID" value="MFG1375009.1"/>
    <property type="molecule type" value="Genomic_DNA"/>
</dbReference>
<feature type="domain" description="HTH luxR-type" evidence="5">
    <location>
        <begin position="136"/>
        <end position="201"/>
    </location>
</feature>
<dbReference type="PRINTS" id="PR00038">
    <property type="entry name" value="HTHLUXR"/>
</dbReference>
<evidence type="ECO:0000259" key="6">
    <source>
        <dbReference type="PROSITE" id="PS50110"/>
    </source>
</evidence>
<dbReference type="Gene3D" id="1.10.10.10">
    <property type="entry name" value="Winged helix-like DNA-binding domain superfamily/Winged helix DNA-binding domain"/>
    <property type="match status" value="1"/>
</dbReference>
<proteinExistence type="predicted"/>
<organism evidence="7 8">
    <name type="scientific">Xanthobacter oligotrophicus</name>
    <dbReference type="NCBI Taxonomy" id="2607286"/>
    <lineage>
        <taxon>Bacteria</taxon>
        <taxon>Pseudomonadati</taxon>
        <taxon>Pseudomonadota</taxon>
        <taxon>Alphaproteobacteria</taxon>
        <taxon>Hyphomicrobiales</taxon>
        <taxon>Xanthobacteraceae</taxon>
        <taxon>Xanthobacter</taxon>
    </lineage>
</organism>
<dbReference type="SUPFAM" id="SSF46894">
    <property type="entry name" value="C-terminal effector domain of the bipartite response regulators"/>
    <property type="match status" value="1"/>
</dbReference>
<keyword evidence="8" id="KW-1185">Reference proteome</keyword>
<name>A0ABW7A4U2_9HYPH</name>
<evidence type="ECO:0000256" key="3">
    <source>
        <dbReference type="ARBA" id="ARBA00023163"/>
    </source>
</evidence>
<dbReference type="InterPro" id="IPR000792">
    <property type="entry name" value="Tscrpt_reg_LuxR_C"/>
</dbReference>
<evidence type="ECO:0000259" key="5">
    <source>
        <dbReference type="PROSITE" id="PS50043"/>
    </source>
</evidence>
<dbReference type="InterPro" id="IPR011006">
    <property type="entry name" value="CheY-like_superfamily"/>
</dbReference>
<evidence type="ECO:0000313" key="7">
    <source>
        <dbReference type="EMBL" id="MFG1375009.1"/>
    </source>
</evidence>
<dbReference type="RefSeq" id="WP_393994568.1">
    <property type="nucleotide sequence ID" value="NZ_JBAFVH010000019.1"/>
</dbReference>
<evidence type="ECO:0000256" key="2">
    <source>
        <dbReference type="ARBA" id="ARBA00023125"/>
    </source>
</evidence>
<sequence length="211" mass="22922">MSSEPLVHVVDDDDSLRTAVVRLLTAAGLEVRAYASAGDFLLHPLPQGPGCILLDLRMPGPSGLELQRALLNLGATLPVIFFTAHADVACSVEAMKAGAVDFLMKPVEPQVLLDTVHRALERDGLLRAARADAQDLRARFALLSPREREVFDLVVAGKLNKQIADELGTAERTVKAQRAQLMTKLGAESAAELGRLAERLQRLCEGRRDNR</sequence>
<gene>
    <name evidence="7" type="ORF">V5F32_22765</name>
</gene>
<keyword evidence="4" id="KW-0597">Phosphoprotein</keyword>
<accession>A0ABW7A4U2</accession>
<dbReference type="PROSITE" id="PS50110">
    <property type="entry name" value="RESPONSE_REGULATORY"/>
    <property type="match status" value="1"/>
</dbReference>
<dbReference type="Pfam" id="PF00072">
    <property type="entry name" value="Response_reg"/>
    <property type="match status" value="1"/>
</dbReference>
<feature type="domain" description="Response regulatory" evidence="6">
    <location>
        <begin position="6"/>
        <end position="120"/>
    </location>
</feature>
<dbReference type="Pfam" id="PF00196">
    <property type="entry name" value="GerE"/>
    <property type="match status" value="1"/>
</dbReference>
<keyword evidence="3" id="KW-0804">Transcription</keyword>
<dbReference type="PANTHER" id="PTHR44688">
    <property type="entry name" value="DNA-BINDING TRANSCRIPTIONAL ACTIVATOR DEVR_DOSR"/>
    <property type="match status" value="1"/>
</dbReference>
<dbReference type="Proteomes" id="UP001604002">
    <property type="component" value="Unassembled WGS sequence"/>
</dbReference>
<dbReference type="InterPro" id="IPR016032">
    <property type="entry name" value="Sig_transdc_resp-reg_C-effctor"/>
</dbReference>
<evidence type="ECO:0000256" key="4">
    <source>
        <dbReference type="PROSITE-ProRule" id="PRU00169"/>
    </source>
</evidence>
<feature type="modified residue" description="4-aspartylphosphate" evidence="4">
    <location>
        <position position="55"/>
    </location>
</feature>
<evidence type="ECO:0000256" key="1">
    <source>
        <dbReference type="ARBA" id="ARBA00023015"/>
    </source>
</evidence>
<keyword evidence="1" id="KW-0805">Transcription regulation</keyword>
<comment type="caution">
    <text evidence="7">The sequence shown here is derived from an EMBL/GenBank/DDBJ whole genome shotgun (WGS) entry which is preliminary data.</text>
</comment>
<dbReference type="CDD" id="cd06170">
    <property type="entry name" value="LuxR_C_like"/>
    <property type="match status" value="1"/>
</dbReference>
<dbReference type="SUPFAM" id="SSF52172">
    <property type="entry name" value="CheY-like"/>
    <property type="match status" value="1"/>
</dbReference>
<protein>
    <submittedName>
        <fullName evidence="7">Response regulator</fullName>
    </submittedName>
</protein>
<keyword evidence="2" id="KW-0238">DNA-binding</keyword>
<dbReference type="SMART" id="SM00421">
    <property type="entry name" value="HTH_LUXR"/>
    <property type="match status" value="1"/>
</dbReference>
<dbReference type="PANTHER" id="PTHR44688:SF16">
    <property type="entry name" value="DNA-BINDING TRANSCRIPTIONAL ACTIVATOR DEVR_DOSR"/>
    <property type="match status" value="1"/>
</dbReference>
<evidence type="ECO:0000313" key="8">
    <source>
        <dbReference type="Proteomes" id="UP001604002"/>
    </source>
</evidence>
<dbReference type="Gene3D" id="3.40.50.2300">
    <property type="match status" value="1"/>
</dbReference>